<feature type="chain" id="PRO_5038376259" evidence="2">
    <location>
        <begin position="26"/>
        <end position="292"/>
    </location>
</feature>
<protein>
    <submittedName>
        <fullName evidence="4">Amino acid ABC transporter substrate-binding protein, PAAT family</fullName>
    </submittedName>
</protein>
<dbReference type="Gene3D" id="3.40.190.10">
    <property type="entry name" value="Periplasmic binding protein-like II"/>
    <property type="match status" value="2"/>
</dbReference>
<dbReference type="SUPFAM" id="SSF53850">
    <property type="entry name" value="Periplasmic binding protein-like II"/>
    <property type="match status" value="1"/>
</dbReference>
<dbReference type="CDD" id="cd01004">
    <property type="entry name" value="PBP2_MidA_like"/>
    <property type="match status" value="1"/>
</dbReference>
<evidence type="ECO:0000259" key="3">
    <source>
        <dbReference type="SMART" id="SM00062"/>
    </source>
</evidence>
<keyword evidence="1 2" id="KW-0732">Signal</keyword>
<dbReference type="Pfam" id="PF00497">
    <property type="entry name" value="SBP_bac_3"/>
    <property type="match status" value="1"/>
</dbReference>
<dbReference type="RefSeq" id="WP_231946416.1">
    <property type="nucleotide sequence ID" value="NZ_LT629688.1"/>
</dbReference>
<dbReference type="InterPro" id="IPR001638">
    <property type="entry name" value="Solute-binding_3/MltF_N"/>
</dbReference>
<name>A0A1G7EY79_9ACTN</name>
<reference evidence="4 5" key="1">
    <citation type="submission" date="2016-10" db="EMBL/GenBank/DDBJ databases">
        <authorList>
            <person name="de Groot N.N."/>
        </authorList>
    </citation>
    <scope>NUCLEOTIDE SEQUENCE [LARGE SCALE GENOMIC DNA]</scope>
    <source>
        <strain evidence="4 5">MON 2.2</strain>
    </source>
</reference>
<evidence type="ECO:0000313" key="4">
    <source>
        <dbReference type="EMBL" id="SDE68643.1"/>
    </source>
</evidence>
<proteinExistence type="predicted"/>
<dbReference type="PROSITE" id="PS51257">
    <property type="entry name" value="PROKAR_LIPOPROTEIN"/>
    <property type="match status" value="1"/>
</dbReference>
<keyword evidence="5" id="KW-1185">Reference proteome</keyword>
<dbReference type="Proteomes" id="UP000198546">
    <property type="component" value="Chromosome i"/>
</dbReference>
<dbReference type="SMART" id="SM00062">
    <property type="entry name" value="PBPb"/>
    <property type="match status" value="1"/>
</dbReference>
<gene>
    <name evidence="4" type="ORF">SAMN04489747_4085</name>
</gene>
<accession>A0A1G7EY79</accession>
<feature type="domain" description="Solute-binding protein family 3/N-terminal" evidence="3">
    <location>
        <begin position="48"/>
        <end position="276"/>
    </location>
</feature>
<dbReference type="PANTHER" id="PTHR35936">
    <property type="entry name" value="MEMBRANE-BOUND LYTIC MUREIN TRANSGLYCOSYLASE F"/>
    <property type="match status" value="1"/>
</dbReference>
<dbReference type="PANTHER" id="PTHR35936:SF17">
    <property type="entry name" value="ARGININE-BINDING EXTRACELLULAR PROTEIN ARTP"/>
    <property type="match status" value="1"/>
</dbReference>
<sequence>MKRTVRRPGALLMAAAVLVAAGACSTEPEAPTTPVTVTPPSTLIEPGELTYGVAASFPPFEYKDGADLAGFDIDMAESLAGYMGLQTSPLDIDFDGLIPALGGGRVDIINSAMYINEERAEQVDFIPYLVVGEAMLVAKGNPMGIADIPDDLSGRTIAVTRGAIGETYMEDFNTELEAKGLEPMTIMALPTNQDALLAVTSGRADGFDTSTPGAAFTLTERGEAFDIAGTFALGTEIGVAVRKGDTETRAAIEAGLEQLVADGTYEELIARYNLPPESALFTPEPAATESGD</sequence>
<organism evidence="4 5">
    <name type="scientific">Auraticoccus monumenti</name>
    <dbReference type="NCBI Taxonomy" id="675864"/>
    <lineage>
        <taxon>Bacteria</taxon>
        <taxon>Bacillati</taxon>
        <taxon>Actinomycetota</taxon>
        <taxon>Actinomycetes</taxon>
        <taxon>Propionibacteriales</taxon>
        <taxon>Propionibacteriaceae</taxon>
        <taxon>Auraticoccus</taxon>
    </lineage>
</organism>
<feature type="signal peptide" evidence="2">
    <location>
        <begin position="1"/>
        <end position="25"/>
    </location>
</feature>
<dbReference type="EMBL" id="LT629688">
    <property type="protein sequence ID" value="SDE68643.1"/>
    <property type="molecule type" value="Genomic_DNA"/>
</dbReference>
<evidence type="ECO:0000313" key="5">
    <source>
        <dbReference type="Proteomes" id="UP000198546"/>
    </source>
</evidence>
<dbReference type="AlphaFoldDB" id="A0A1G7EY79"/>
<dbReference type="STRING" id="675864.SAMN04489747_4085"/>
<evidence type="ECO:0000256" key="2">
    <source>
        <dbReference type="SAM" id="SignalP"/>
    </source>
</evidence>
<evidence type="ECO:0000256" key="1">
    <source>
        <dbReference type="ARBA" id="ARBA00022729"/>
    </source>
</evidence>